<name>A0ABN2D2G7_9ACTN</name>
<keyword evidence="2" id="KW-0472">Membrane</keyword>
<evidence type="ECO:0000313" key="3">
    <source>
        <dbReference type="EMBL" id="GAA1569112.1"/>
    </source>
</evidence>
<organism evidence="3 4">
    <name type="scientific">Dactylosporangium maewongense</name>
    <dbReference type="NCBI Taxonomy" id="634393"/>
    <lineage>
        <taxon>Bacteria</taxon>
        <taxon>Bacillati</taxon>
        <taxon>Actinomycetota</taxon>
        <taxon>Actinomycetes</taxon>
        <taxon>Micromonosporales</taxon>
        <taxon>Micromonosporaceae</taxon>
        <taxon>Dactylosporangium</taxon>
    </lineage>
</organism>
<feature type="region of interest" description="Disordered" evidence="1">
    <location>
        <begin position="49"/>
        <end position="78"/>
    </location>
</feature>
<feature type="compositionally biased region" description="Basic residues" evidence="1">
    <location>
        <begin position="68"/>
        <end position="78"/>
    </location>
</feature>
<accession>A0ABN2D2G7</accession>
<keyword evidence="2" id="KW-0812">Transmembrane</keyword>
<evidence type="ECO:0000256" key="1">
    <source>
        <dbReference type="SAM" id="MobiDB-lite"/>
    </source>
</evidence>
<proteinExistence type="predicted"/>
<dbReference type="Proteomes" id="UP001501470">
    <property type="component" value="Unassembled WGS sequence"/>
</dbReference>
<dbReference type="EMBL" id="BAAAQD010000041">
    <property type="protein sequence ID" value="GAA1569112.1"/>
    <property type="molecule type" value="Genomic_DNA"/>
</dbReference>
<keyword evidence="4" id="KW-1185">Reference proteome</keyword>
<gene>
    <name evidence="3" type="ORF">GCM10009827_108620</name>
</gene>
<protein>
    <submittedName>
        <fullName evidence="3">Uncharacterized protein</fullName>
    </submittedName>
</protein>
<comment type="caution">
    <text evidence="3">The sequence shown here is derived from an EMBL/GenBank/DDBJ whole genome shotgun (WGS) entry which is preliminary data.</text>
</comment>
<keyword evidence="2" id="KW-1133">Transmembrane helix</keyword>
<reference evidence="3 4" key="1">
    <citation type="journal article" date="2019" name="Int. J. Syst. Evol. Microbiol.">
        <title>The Global Catalogue of Microorganisms (GCM) 10K type strain sequencing project: providing services to taxonomists for standard genome sequencing and annotation.</title>
        <authorList>
            <consortium name="The Broad Institute Genomics Platform"/>
            <consortium name="The Broad Institute Genome Sequencing Center for Infectious Disease"/>
            <person name="Wu L."/>
            <person name="Ma J."/>
        </authorList>
    </citation>
    <scope>NUCLEOTIDE SEQUENCE [LARGE SCALE GENOMIC DNA]</scope>
    <source>
        <strain evidence="3 4">JCM 15933</strain>
    </source>
</reference>
<sequence>MPVFFLSAGAIALIAHRRMPALDVLSAFLPQAATIAVAILLGALMRSRAAGRRRGAAAGDARVGDRRGARRRAGPRRR</sequence>
<evidence type="ECO:0000256" key="2">
    <source>
        <dbReference type="SAM" id="Phobius"/>
    </source>
</evidence>
<feature type="transmembrane region" description="Helical" evidence="2">
    <location>
        <begin position="27"/>
        <end position="45"/>
    </location>
</feature>
<evidence type="ECO:0000313" key="4">
    <source>
        <dbReference type="Proteomes" id="UP001501470"/>
    </source>
</evidence>